<dbReference type="InterPro" id="IPR036388">
    <property type="entry name" value="WH-like_DNA-bd_sf"/>
</dbReference>
<dbReference type="RefSeq" id="WP_270679444.1">
    <property type="nucleotide sequence ID" value="NZ_JAQFWP010000041.1"/>
</dbReference>
<feature type="compositionally biased region" description="Low complexity" evidence="2">
    <location>
        <begin position="153"/>
        <end position="165"/>
    </location>
</feature>
<dbReference type="Gene3D" id="1.25.40.10">
    <property type="entry name" value="Tetratricopeptide repeat domain"/>
    <property type="match status" value="3"/>
</dbReference>
<dbReference type="Gene3D" id="3.40.50.300">
    <property type="entry name" value="P-loop containing nucleotide triphosphate hydrolases"/>
    <property type="match status" value="1"/>
</dbReference>
<reference evidence="4" key="1">
    <citation type="submission" date="2023-01" db="EMBL/GenBank/DDBJ databases">
        <title>Draft genome sequence of Nocardiopsis sp. LSu2-4 isolated from halophytes.</title>
        <authorList>
            <person name="Duangmal K."/>
            <person name="Chantavorakit T."/>
        </authorList>
    </citation>
    <scope>NUCLEOTIDE SEQUENCE</scope>
    <source>
        <strain evidence="4">LSu2-4</strain>
    </source>
</reference>
<name>A0ABT4TRC8_9ACTN</name>
<feature type="region of interest" description="Disordered" evidence="2">
    <location>
        <begin position="149"/>
        <end position="186"/>
    </location>
</feature>
<dbReference type="SUPFAM" id="SSF52540">
    <property type="entry name" value="P-loop containing nucleoside triphosphate hydrolases"/>
    <property type="match status" value="1"/>
</dbReference>
<dbReference type="Pfam" id="PF13191">
    <property type="entry name" value="AAA_16"/>
    <property type="match status" value="1"/>
</dbReference>
<dbReference type="Gene3D" id="1.10.10.10">
    <property type="entry name" value="Winged helix-like DNA-binding domain superfamily/Winged helix DNA-binding domain"/>
    <property type="match status" value="1"/>
</dbReference>
<dbReference type="InterPro" id="IPR042197">
    <property type="entry name" value="Apaf_helical"/>
</dbReference>
<dbReference type="InterPro" id="IPR041664">
    <property type="entry name" value="AAA_16"/>
</dbReference>
<keyword evidence="1" id="KW-0802">TPR repeat</keyword>
<dbReference type="InterPro" id="IPR019734">
    <property type="entry name" value="TPR_rpt"/>
</dbReference>
<dbReference type="InterPro" id="IPR005158">
    <property type="entry name" value="BTAD"/>
</dbReference>
<keyword evidence="5" id="KW-1185">Reference proteome</keyword>
<dbReference type="Pfam" id="PF13176">
    <property type="entry name" value="TPR_7"/>
    <property type="match status" value="1"/>
</dbReference>
<dbReference type="CDD" id="cd15831">
    <property type="entry name" value="BTAD"/>
    <property type="match status" value="1"/>
</dbReference>
<evidence type="ECO:0000313" key="4">
    <source>
        <dbReference type="EMBL" id="MDA2806809.1"/>
    </source>
</evidence>
<sequence>MDLHRFRDLAARGHAAGSTEEAVALWERALECWKGRPFSGTGTDRLWYALGQPLVEERWATVAAWAGGAFSLGRYNDVVTRLTPLVREDPLRERLQYLLIAALNRSGQRAAALSAYQENRRYLAEELGVDPSPELADLHERILTDTEGRDAPAADAAPEPAAAEPPQAPWPTSATRNDLPRDLPDFTGRQEDLRELLEAAERGGDGAPVQVVTGPGGVGKTSLVVHAAHLLEHRYPDGAFFIDLNGFSPEQAPASPEAALGTLLRAVGVAPEALPDTLEERSALWRARLAGRRVLVVLDNASGYAQVHPLLAAAGSFTLITSRHDLPGLSGVGHLSLDMLGRDDSLLLLEMVLGKERVAAEPEDAGEVVQLCGGLPLALRIIAGRMLHRRRWTFAHVRQRLGEERRRFLELRVEGQSVEAVFELSYQSLTEEQRRIFCLLGTMIGGSIDLMGAADLLDIEPPDADDLLQDLVSVCLLDEPSADVYRFHDLIGDYARHKAAAELEGKAADAARWRLAEHYLERANEAAGHLGPRGHDYDLVVTRRSRYDSRFGDRDEAVAWFERHQENLVSVLDYFADRQAGEHTWQIADAVWRFYAVHGRTELLLSTQEKALAASREQGSERGSAVTLIGLGIAQGLAGRYVLALDLLQEAKELLMKLGDDGGLIRVEANLGMVYERLGRFRDAVAALTNVLEHARQVGDTALEYLQILNIGVMRQMIGEHEEAISAGKAVLDGPADVISPDTRAVAFRVIGDSYTGLGDFGQAVAYLEQGISAAQECGDHASEIFALNGLAIAVGGQGEIVRAERLHHEALELSEKASLGSADSEILNGLGLTYVRAGRGEEARDAYEKALRIARERKERYAEGKALLGLGTLRQPKDSREAETARDRLSASTAIFTELGVPEADEARVALKRLGGRVPAPRAESVPEDGAEEGSDQVGEPSDPRDRGDQ</sequence>
<feature type="compositionally biased region" description="Acidic residues" evidence="2">
    <location>
        <begin position="927"/>
        <end position="936"/>
    </location>
</feature>
<comment type="caution">
    <text evidence="4">The sequence shown here is derived from an EMBL/GenBank/DDBJ whole genome shotgun (WGS) entry which is preliminary data.</text>
</comment>
<evidence type="ECO:0000259" key="3">
    <source>
        <dbReference type="SMART" id="SM01043"/>
    </source>
</evidence>
<accession>A0ABT4TRC8</accession>
<dbReference type="SUPFAM" id="SSF48452">
    <property type="entry name" value="TPR-like"/>
    <property type="match status" value="3"/>
</dbReference>
<protein>
    <submittedName>
        <fullName evidence="4">BTAD domain-containing putative transcriptional regulator</fullName>
    </submittedName>
</protein>
<evidence type="ECO:0000256" key="2">
    <source>
        <dbReference type="SAM" id="MobiDB-lite"/>
    </source>
</evidence>
<dbReference type="InterPro" id="IPR011990">
    <property type="entry name" value="TPR-like_helical_dom_sf"/>
</dbReference>
<dbReference type="PANTHER" id="PTHR47691:SF3">
    <property type="entry name" value="HTH-TYPE TRANSCRIPTIONAL REGULATOR RV0890C-RELATED"/>
    <property type="match status" value="1"/>
</dbReference>
<dbReference type="PRINTS" id="PR00364">
    <property type="entry name" value="DISEASERSIST"/>
</dbReference>
<dbReference type="PANTHER" id="PTHR47691">
    <property type="entry name" value="REGULATOR-RELATED"/>
    <property type="match status" value="1"/>
</dbReference>
<gene>
    <name evidence="4" type="ORF">O4U47_20040</name>
</gene>
<dbReference type="Gene3D" id="1.10.8.430">
    <property type="entry name" value="Helical domain of apoptotic protease-activating factors"/>
    <property type="match status" value="1"/>
</dbReference>
<evidence type="ECO:0000256" key="1">
    <source>
        <dbReference type="PROSITE-ProRule" id="PRU00339"/>
    </source>
</evidence>
<dbReference type="SMART" id="SM00028">
    <property type="entry name" value="TPR"/>
    <property type="match status" value="5"/>
</dbReference>
<dbReference type="Proteomes" id="UP001165685">
    <property type="component" value="Unassembled WGS sequence"/>
</dbReference>
<dbReference type="PROSITE" id="PS50005">
    <property type="entry name" value="TPR"/>
    <property type="match status" value="1"/>
</dbReference>
<organism evidence="4 5">
    <name type="scientific">Nocardiopsis suaedae</name>
    <dbReference type="NCBI Taxonomy" id="3018444"/>
    <lineage>
        <taxon>Bacteria</taxon>
        <taxon>Bacillati</taxon>
        <taxon>Actinomycetota</taxon>
        <taxon>Actinomycetes</taxon>
        <taxon>Streptosporangiales</taxon>
        <taxon>Nocardiopsidaceae</taxon>
        <taxon>Nocardiopsis</taxon>
    </lineage>
</organism>
<proteinExistence type="predicted"/>
<feature type="domain" description="Bacterial transcriptional activator" evidence="3">
    <location>
        <begin position="1"/>
        <end position="143"/>
    </location>
</feature>
<dbReference type="EMBL" id="JAQFWP010000041">
    <property type="protein sequence ID" value="MDA2806809.1"/>
    <property type="molecule type" value="Genomic_DNA"/>
</dbReference>
<feature type="region of interest" description="Disordered" evidence="2">
    <location>
        <begin position="913"/>
        <end position="951"/>
    </location>
</feature>
<dbReference type="InterPro" id="IPR027417">
    <property type="entry name" value="P-loop_NTPase"/>
</dbReference>
<feature type="repeat" description="TPR" evidence="1">
    <location>
        <begin position="825"/>
        <end position="858"/>
    </location>
</feature>
<dbReference type="Pfam" id="PF03704">
    <property type="entry name" value="BTAD"/>
    <property type="match status" value="1"/>
</dbReference>
<dbReference type="SMART" id="SM01043">
    <property type="entry name" value="BTAD"/>
    <property type="match status" value="1"/>
</dbReference>
<evidence type="ECO:0000313" key="5">
    <source>
        <dbReference type="Proteomes" id="UP001165685"/>
    </source>
</evidence>
<dbReference type="Pfam" id="PF13424">
    <property type="entry name" value="TPR_12"/>
    <property type="match status" value="2"/>
</dbReference>